<evidence type="ECO:0000256" key="5">
    <source>
        <dbReference type="PROSITE-ProRule" id="PRU00723"/>
    </source>
</evidence>
<feature type="region of interest" description="Disordered" evidence="6">
    <location>
        <begin position="1"/>
        <end position="27"/>
    </location>
</feature>
<evidence type="ECO:0000313" key="8">
    <source>
        <dbReference type="Proteomes" id="UP000694864"/>
    </source>
</evidence>
<accession>A0ABM0YN35</accession>
<reference evidence="9" key="2">
    <citation type="submission" date="2025-08" db="UniProtKB">
        <authorList>
            <consortium name="RefSeq"/>
        </authorList>
    </citation>
    <scope>IDENTIFICATION</scope>
    <source>
        <tissue evidence="9">Leaf</tissue>
    </source>
</reference>
<feature type="zinc finger region" description="C3H1-type" evidence="5">
    <location>
        <begin position="399"/>
        <end position="427"/>
    </location>
</feature>
<feature type="compositionally biased region" description="Polar residues" evidence="6">
    <location>
        <begin position="447"/>
        <end position="456"/>
    </location>
</feature>
<evidence type="ECO:0000256" key="3">
    <source>
        <dbReference type="ARBA" id="ARBA00022833"/>
    </source>
</evidence>
<evidence type="ECO:0000256" key="2">
    <source>
        <dbReference type="ARBA" id="ARBA00022771"/>
    </source>
</evidence>
<dbReference type="RefSeq" id="XP_010503473.1">
    <property type="nucleotide sequence ID" value="XM_010505171.1"/>
</dbReference>
<dbReference type="Proteomes" id="UP000694864">
    <property type="component" value="Chromosome 4"/>
</dbReference>
<dbReference type="SMART" id="SM00356">
    <property type="entry name" value="ZnF_C3H1"/>
    <property type="match status" value="5"/>
</dbReference>
<feature type="compositionally biased region" description="Basic and acidic residues" evidence="6">
    <location>
        <begin position="1"/>
        <end position="12"/>
    </location>
</feature>
<feature type="domain" description="C3H1-type" evidence="7">
    <location>
        <begin position="112"/>
        <end position="140"/>
    </location>
</feature>
<feature type="domain" description="C3H1-type" evidence="7">
    <location>
        <begin position="353"/>
        <end position="381"/>
    </location>
</feature>
<name>A0ABM0YN35_CAMSA</name>
<dbReference type="PROSITE" id="PS50103">
    <property type="entry name" value="ZF_C3H1"/>
    <property type="match status" value="5"/>
</dbReference>
<dbReference type="SUPFAM" id="SSF90229">
    <property type="entry name" value="CCCH zinc finger"/>
    <property type="match status" value="5"/>
</dbReference>
<keyword evidence="4" id="KW-0238">DNA-binding</keyword>
<dbReference type="Gene3D" id="4.10.1000.10">
    <property type="entry name" value="Zinc finger, CCCH-type"/>
    <property type="match status" value="1"/>
</dbReference>
<keyword evidence="8" id="KW-1185">Reference proteome</keyword>
<dbReference type="Pfam" id="PF00642">
    <property type="entry name" value="zf-CCCH"/>
    <property type="match status" value="5"/>
</dbReference>
<dbReference type="Gene3D" id="6.10.250.3220">
    <property type="match status" value="1"/>
</dbReference>
<sequence length="456" mass="50561">MVNSEKIADGFEAKPVSRSYSGDLSADRSLSDVINHKAEEDLSEQFKNVGLDEVTKEQSETTMSVCEGSGGLDSNAVDITQEDDEENGDGDGYDDGWSENESEESEAVYPVRPEAEDCSFYMRTGSCKFGSTCKFNHPLSRKIQIVSKIARDNKVGEKEEDGDNLRQTDCKYYFRTGGCKYGETCRFNHSKTNSCLASAPELNFLGLPIRPGEVECPYYMRNGSCKFGAECKFNHPDPTTIGGTDSLSLRGNNNVSIGSFSPKSTFQASSTSWSSPRHANGSTPFIPAMLSQTHGVPSQTPEWNGYQVASSVYSSERGVFTPSTTYLMNNSSAETSMLSQYRYQMPAEEFPERPDQPECSYYMKTGDCKFKFNCRYHHPKNRLPKLPPYALNDKGLPLRPDQSVCTHYSRYGICKFGPACRFDHSVQPPYSTESSQANVEPPHQVGANGSESDGWN</sequence>
<gene>
    <name evidence="9" type="primary">LOC104780654</name>
</gene>
<feature type="region of interest" description="Disordered" evidence="6">
    <location>
        <begin position="430"/>
        <end position="456"/>
    </location>
</feature>
<feature type="domain" description="C3H1-type" evidence="7">
    <location>
        <begin position="399"/>
        <end position="427"/>
    </location>
</feature>
<dbReference type="GeneID" id="104780654"/>
<proteinExistence type="predicted"/>
<dbReference type="Gene3D" id="2.30.30.1190">
    <property type="match status" value="2"/>
</dbReference>
<evidence type="ECO:0000313" key="9">
    <source>
        <dbReference type="RefSeq" id="XP_010503473.1"/>
    </source>
</evidence>
<dbReference type="InterPro" id="IPR050974">
    <property type="entry name" value="Plant_ZF_CCCH"/>
</dbReference>
<feature type="domain" description="C3H1-type" evidence="7">
    <location>
        <begin position="164"/>
        <end position="192"/>
    </location>
</feature>
<protein>
    <submittedName>
        <fullName evidence="9">Zinc finger CCCH domain-containing protein 43-like isoform X1</fullName>
    </submittedName>
</protein>
<organism evidence="8 9">
    <name type="scientific">Camelina sativa</name>
    <name type="common">False flax</name>
    <name type="synonym">Myagrum sativum</name>
    <dbReference type="NCBI Taxonomy" id="90675"/>
    <lineage>
        <taxon>Eukaryota</taxon>
        <taxon>Viridiplantae</taxon>
        <taxon>Streptophyta</taxon>
        <taxon>Embryophyta</taxon>
        <taxon>Tracheophyta</taxon>
        <taxon>Spermatophyta</taxon>
        <taxon>Magnoliopsida</taxon>
        <taxon>eudicotyledons</taxon>
        <taxon>Gunneridae</taxon>
        <taxon>Pentapetalae</taxon>
        <taxon>rosids</taxon>
        <taxon>malvids</taxon>
        <taxon>Brassicales</taxon>
        <taxon>Brassicaceae</taxon>
        <taxon>Camelineae</taxon>
        <taxon>Camelina</taxon>
    </lineage>
</organism>
<feature type="region of interest" description="Disordered" evidence="6">
    <location>
        <begin position="54"/>
        <end position="109"/>
    </location>
</feature>
<feature type="domain" description="C3H1-type" evidence="7">
    <location>
        <begin position="210"/>
        <end position="238"/>
    </location>
</feature>
<keyword evidence="2 5" id="KW-0863">Zinc-finger</keyword>
<feature type="zinc finger region" description="C3H1-type" evidence="5">
    <location>
        <begin position="210"/>
        <end position="238"/>
    </location>
</feature>
<dbReference type="InterPro" id="IPR036855">
    <property type="entry name" value="Znf_CCCH_sf"/>
</dbReference>
<feature type="zinc finger region" description="C3H1-type" evidence="5">
    <location>
        <begin position="353"/>
        <end position="381"/>
    </location>
</feature>
<feature type="zinc finger region" description="C3H1-type" evidence="5">
    <location>
        <begin position="164"/>
        <end position="192"/>
    </location>
</feature>
<dbReference type="PANTHER" id="PTHR12506:SF49">
    <property type="entry name" value="ZINC FINGER CCCH DOMAIN-CONTAINING PROTEIN 43"/>
    <property type="match status" value="1"/>
</dbReference>
<evidence type="ECO:0000259" key="7">
    <source>
        <dbReference type="PROSITE" id="PS50103"/>
    </source>
</evidence>
<evidence type="ECO:0000256" key="4">
    <source>
        <dbReference type="ARBA" id="ARBA00023125"/>
    </source>
</evidence>
<keyword evidence="1 5" id="KW-0479">Metal-binding</keyword>
<keyword evidence="3 5" id="KW-0862">Zinc</keyword>
<evidence type="ECO:0000256" key="6">
    <source>
        <dbReference type="SAM" id="MobiDB-lite"/>
    </source>
</evidence>
<reference evidence="8" key="1">
    <citation type="journal article" date="2014" name="Nat. Commun.">
        <title>The emerging biofuel crop Camelina sativa retains a highly undifferentiated hexaploid genome structure.</title>
        <authorList>
            <person name="Kagale S."/>
            <person name="Koh C."/>
            <person name="Nixon J."/>
            <person name="Bollina V."/>
            <person name="Clarke W.E."/>
            <person name="Tuteja R."/>
            <person name="Spillane C."/>
            <person name="Robinson S.J."/>
            <person name="Links M.G."/>
            <person name="Clarke C."/>
            <person name="Higgins E.E."/>
            <person name="Huebert T."/>
            <person name="Sharpe A.G."/>
            <person name="Parkin I.A."/>
        </authorList>
    </citation>
    <scope>NUCLEOTIDE SEQUENCE [LARGE SCALE GENOMIC DNA]</scope>
    <source>
        <strain evidence="8">cv. DH55</strain>
    </source>
</reference>
<feature type="zinc finger region" description="C3H1-type" evidence="5">
    <location>
        <begin position="112"/>
        <end position="140"/>
    </location>
</feature>
<dbReference type="InterPro" id="IPR000571">
    <property type="entry name" value="Znf_CCCH"/>
</dbReference>
<evidence type="ECO:0000256" key="1">
    <source>
        <dbReference type="ARBA" id="ARBA00022723"/>
    </source>
</evidence>
<dbReference type="PANTHER" id="PTHR12506">
    <property type="entry name" value="PROTEIN PHOSPHATASE RELATED"/>
    <property type="match status" value="1"/>
</dbReference>
<feature type="compositionally biased region" description="Acidic residues" evidence="6">
    <location>
        <begin position="80"/>
        <end position="106"/>
    </location>
</feature>